<feature type="compositionally biased region" description="Low complexity" evidence="1">
    <location>
        <begin position="152"/>
        <end position="163"/>
    </location>
</feature>
<sequence>MQKYGCGLYAPNVFKCYVRIPGIDEDDCRIDSKLYSYYPRDNTCKNRVDGQAGMVNGTLFTGGVCDKGCKVDPNLDPGSDFSLRENGNPNAISIRGGTWRANGAVCYADAPPKPEKKDEYCHQTSGGQTVCKSKDRTCISTASGFRTCASDTHNTTGHTATNNPRTEGISISAPNTTPNAPTNRPGEDWKPGGGSTNITNNNTGTTTNTQNYYNQGTPNGNQPTPGDGSGPGQGGSNGNGNVPGEGGSEGNGNSAGGGGDCKTPPTTSGDPILGMIAAQTWATRCATEKGNSGTVTGDVGNCDSPFSVTGDSLQANQLRAQRAQLCSGKPGSGEGNNGDPHEGAEDVDGPGKWSWKFDESLIDKSGFGGGSCPQFGTVDFGRFGAVSLDSVTWWCPLVAAMRAVMLLLGAFISFRIVFGDGS</sequence>
<keyword evidence="2" id="KW-0472">Membrane</keyword>
<organism evidence="3 4">
    <name type="scientific">Stenotrophomonas maltophilia</name>
    <name type="common">Pseudomonas maltophilia</name>
    <name type="synonym">Xanthomonas maltophilia</name>
    <dbReference type="NCBI Taxonomy" id="40324"/>
    <lineage>
        <taxon>Bacteria</taxon>
        <taxon>Pseudomonadati</taxon>
        <taxon>Pseudomonadota</taxon>
        <taxon>Gammaproteobacteria</taxon>
        <taxon>Lysobacterales</taxon>
        <taxon>Lysobacteraceae</taxon>
        <taxon>Stenotrophomonas</taxon>
        <taxon>Stenotrophomonas maltophilia group</taxon>
    </lineage>
</organism>
<comment type="caution">
    <text evidence="3">The sequence shown here is derived from an EMBL/GenBank/DDBJ whole genome shotgun (WGS) entry which is preliminary data.</text>
</comment>
<gene>
    <name evidence="3" type="ORF">I5V89_05455</name>
</gene>
<feature type="compositionally biased region" description="Gly residues" evidence="1">
    <location>
        <begin position="227"/>
        <end position="260"/>
    </location>
</feature>
<feature type="region of interest" description="Disordered" evidence="1">
    <location>
        <begin position="149"/>
        <end position="272"/>
    </location>
</feature>
<evidence type="ECO:0008006" key="5">
    <source>
        <dbReference type="Google" id="ProtNLM"/>
    </source>
</evidence>
<evidence type="ECO:0000256" key="2">
    <source>
        <dbReference type="SAM" id="Phobius"/>
    </source>
</evidence>
<dbReference type="EMBL" id="JADUOV010000003">
    <property type="protein sequence ID" value="MBH1789318.1"/>
    <property type="molecule type" value="Genomic_DNA"/>
</dbReference>
<proteinExistence type="predicted"/>
<dbReference type="AlphaFoldDB" id="A0AA40Y1J3"/>
<protein>
    <recommendedName>
        <fullName evidence="5">TspB protein</fullName>
    </recommendedName>
</protein>
<dbReference type="Proteomes" id="UP000634179">
    <property type="component" value="Unassembled WGS sequence"/>
</dbReference>
<feature type="compositionally biased region" description="Low complexity" evidence="1">
    <location>
        <begin position="196"/>
        <end position="219"/>
    </location>
</feature>
<evidence type="ECO:0000313" key="3">
    <source>
        <dbReference type="EMBL" id="MBH1789318.1"/>
    </source>
</evidence>
<evidence type="ECO:0000256" key="1">
    <source>
        <dbReference type="SAM" id="MobiDB-lite"/>
    </source>
</evidence>
<keyword evidence="2" id="KW-1133">Transmembrane helix</keyword>
<feature type="compositionally biased region" description="Low complexity" evidence="1">
    <location>
        <begin position="173"/>
        <end position="183"/>
    </location>
</feature>
<feature type="region of interest" description="Disordered" evidence="1">
    <location>
        <begin position="326"/>
        <end position="350"/>
    </location>
</feature>
<keyword evidence="2" id="KW-0812">Transmembrane</keyword>
<evidence type="ECO:0000313" key="4">
    <source>
        <dbReference type="Proteomes" id="UP000634179"/>
    </source>
</evidence>
<accession>A0AA40Y1J3</accession>
<reference evidence="3" key="1">
    <citation type="submission" date="2020-11" db="EMBL/GenBank/DDBJ databases">
        <title>Enhanced detection system for hospital associated transmission using whole genome sequencing surveillance.</title>
        <authorList>
            <person name="Harrison L.H."/>
            <person name="Van Tyne D."/>
            <person name="Marsh J.W."/>
            <person name="Griffith M.P."/>
            <person name="Snyder D.J."/>
            <person name="Cooper V.S."/>
            <person name="Mustapha M."/>
        </authorList>
    </citation>
    <scope>NUCLEOTIDE SEQUENCE</scope>
    <source>
        <strain evidence="3">STEN00053</strain>
    </source>
</reference>
<name>A0AA40Y1J3_STEMA</name>
<feature type="transmembrane region" description="Helical" evidence="2">
    <location>
        <begin position="391"/>
        <end position="418"/>
    </location>
</feature>